<dbReference type="OrthoDB" id="671595at2759"/>
<accession>A0A9P0C0H7</accession>
<evidence type="ECO:0000256" key="4">
    <source>
        <dbReference type="RuleBase" id="RU000411"/>
    </source>
</evidence>
<name>A0A9P0C0H7_CHRIL</name>
<dbReference type="SMART" id="SM00093">
    <property type="entry name" value="SERPIN"/>
    <property type="match status" value="1"/>
</dbReference>
<protein>
    <recommendedName>
        <fullName evidence="6">Serpin domain-containing protein</fullName>
    </recommendedName>
</protein>
<dbReference type="InterPro" id="IPR036186">
    <property type="entry name" value="Serpin_sf"/>
</dbReference>
<dbReference type="Gene3D" id="2.30.39.10">
    <property type="entry name" value="Alpha-1-antitrypsin, domain 1"/>
    <property type="match status" value="1"/>
</dbReference>
<dbReference type="InterPro" id="IPR023796">
    <property type="entry name" value="Serpin_dom"/>
</dbReference>
<dbReference type="CDD" id="cd19579">
    <property type="entry name" value="serpin1K-like"/>
    <property type="match status" value="1"/>
</dbReference>
<dbReference type="Proteomes" id="UP001154114">
    <property type="component" value="Chromosome 3"/>
</dbReference>
<evidence type="ECO:0000256" key="3">
    <source>
        <dbReference type="ARBA" id="ARBA00022900"/>
    </source>
</evidence>
<dbReference type="SUPFAM" id="SSF56574">
    <property type="entry name" value="Serpins"/>
    <property type="match status" value="1"/>
</dbReference>
<comment type="similarity">
    <text evidence="1 4">Belongs to the serpin family.</text>
</comment>
<proteinExistence type="inferred from homology"/>
<sequence>MKCKIEAQHILVIVRFMPSMWILCAILLLFTTSETNSNIANMDSKAFSSAIAHFSSKFCVELEKGKSVVSSPLSAEYLLALLALGTTDRAHEELLSSLGFPDDAAIRSTFLEASTKLKSISGVTFNVANKVYLPEGAYDLQEEIKNDAIKIFDAAIEKLDFAKGAEAAQAINAWVEGKTNNRIKDLLTPDSIDNSTRIVLVNALYFKGTWKKQFDPMHTTNLPFHITATSTVDVPMMFKEEDYRYGDSAELKAQLLEIPYVGDEASMLIVLPHDIEGLEAVLAKLAAGHNLMAEYDNMYHTKVQVTLPKFKIETEIDLGELLPKLGIKTIFNRGGSGITKMLNTNEDLFVSKAVQKAFIEVNEEGAEAAAATAMGIMMCSAMIDVAPVPRFTADRPFLAAILVDGTPQFFAIYRKE</sequence>
<dbReference type="InterPro" id="IPR042178">
    <property type="entry name" value="Serpin_sf_1"/>
</dbReference>
<evidence type="ECO:0000313" key="7">
    <source>
        <dbReference type="EMBL" id="CAH0600567.1"/>
    </source>
</evidence>
<keyword evidence="3" id="KW-0722">Serine protease inhibitor</keyword>
<dbReference type="GO" id="GO:0005615">
    <property type="term" value="C:extracellular space"/>
    <property type="evidence" value="ECO:0007669"/>
    <property type="project" value="InterPro"/>
</dbReference>
<keyword evidence="8" id="KW-1185">Reference proteome</keyword>
<evidence type="ECO:0000313" key="8">
    <source>
        <dbReference type="Proteomes" id="UP001154114"/>
    </source>
</evidence>
<feature type="domain" description="Serpin" evidence="6">
    <location>
        <begin position="52"/>
        <end position="416"/>
    </location>
</feature>
<evidence type="ECO:0000256" key="5">
    <source>
        <dbReference type="SAM" id="Phobius"/>
    </source>
</evidence>
<keyword evidence="5" id="KW-0812">Transmembrane</keyword>
<evidence type="ECO:0000256" key="1">
    <source>
        <dbReference type="ARBA" id="ARBA00009500"/>
    </source>
</evidence>
<keyword evidence="5" id="KW-1133">Transmembrane helix</keyword>
<dbReference type="GO" id="GO:0004867">
    <property type="term" value="F:serine-type endopeptidase inhibitor activity"/>
    <property type="evidence" value="ECO:0007669"/>
    <property type="project" value="UniProtKB-KW"/>
</dbReference>
<organism evidence="7 8">
    <name type="scientific">Chrysodeixis includens</name>
    <name type="common">Soybean looper</name>
    <name type="synonym">Pseudoplusia includens</name>
    <dbReference type="NCBI Taxonomy" id="689277"/>
    <lineage>
        <taxon>Eukaryota</taxon>
        <taxon>Metazoa</taxon>
        <taxon>Ecdysozoa</taxon>
        <taxon>Arthropoda</taxon>
        <taxon>Hexapoda</taxon>
        <taxon>Insecta</taxon>
        <taxon>Pterygota</taxon>
        <taxon>Neoptera</taxon>
        <taxon>Endopterygota</taxon>
        <taxon>Lepidoptera</taxon>
        <taxon>Glossata</taxon>
        <taxon>Ditrysia</taxon>
        <taxon>Noctuoidea</taxon>
        <taxon>Noctuidae</taxon>
        <taxon>Plusiinae</taxon>
        <taxon>Chrysodeixis</taxon>
    </lineage>
</organism>
<dbReference type="EMBL" id="LR824006">
    <property type="protein sequence ID" value="CAH0600567.1"/>
    <property type="molecule type" value="Genomic_DNA"/>
</dbReference>
<dbReference type="PANTHER" id="PTHR11461">
    <property type="entry name" value="SERINE PROTEASE INHIBITOR, SERPIN"/>
    <property type="match status" value="1"/>
</dbReference>
<dbReference type="InterPro" id="IPR000215">
    <property type="entry name" value="Serpin_fam"/>
</dbReference>
<reference evidence="7" key="1">
    <citation type="submission" date="2021-12" db="EMBL/GenBank/DDBJ databases">
        <authorList>
            <person name="King R."/>
        </authorList>
    </citation>
    <scope>NUCLEOTIDE SEQUENCE</scope>
</reference>
<dbReference type="PANTHER" id="PTHR11461:SF211">
    <property type="entry name" value="GH10112P-RELATED"/>
    <property type="match status" value="1"/>
</dbReference>
<evidence type="ECO:0000256" key="2">
    <source>
        <dbReference type="ARBA" id="ARBA00022690"/>
    </source>
</evidence>
<dbReference type="Pfam" id="PF00079">
    <property type="entry name" value="Serpin"/>
    <property type="match status" value="1"/>
</dbReference>
<feature type="transmembrane region" description="Helical" evidence="5">
    <location>
        <begin position="12"/>
        <end position="30"/>
    </location>
</feature>
<dbReference type="InterPro" id="IPR042185">
    <property type="entry name" value="Serpin_sf_2"/>
</dbReference>
<dbReference type="Gene3D" id="3.30.497.10">
    <property type="entry name" value="Antithrombin, subunit I, domain 2"/>
    <property type="match status" value="1"/>
</dbReference>
<evidence type="ECO:0000259" key="6">
    <source>
        <dbReference type="SMART" id="SM00093"/>
    </source>
</evidence>
<keyword evidence="5" id="KW-0472">Membrane</keyword>
<gene>
    <name evidence="7" type="ORF">CINC_LOCUS9478</name>
</gene>
<keyword evidence="2" id="KW-0646">Protease inhibitor</keyword>
<dbReference type="AlphaFoldDB" id="A0A9P0C0H7"/>